<dbReference type="Proteomes" id="UP001219525">
    <property type="component" value="Unassembled WGS sequence"/>
</dbReference>
<dbReference type="InterPro" id="IPR035896">
    <property type="entry name" value="AN1-like_Znf"/>
</dbReference>
<proteinExistence type="predicted"/>
<organism evidence="2 3">
    <name type="scientific">Mycena pura</name>
    <dbReference type="NCBI Taxonomy" id="153505"/>
    <lineage>
        <taxon>Eukaryota</taxon>
        <taxon>Fungi</taxon>
        <taxon>Dikarya</taxon>
        <taxon>Basidiomycota</taxon>
        <taxon>Agaricomycotina</taxon>
        <taxon>Agaricomycetes</taxon>
        <taxon>Agaricomycetidae</taxon>
        <taxon>Agaricales</taxon>
        <taxon>Marasmiineae</taxon>
        <taxon>Mycenaceae</taxon>
        <taxon>Mycena</taxon>
    </lineage>
</organism>
<keyword evidence="3" id="KW-1185">Reference proteome</keyword>
<reference evidence="2" key="1">
    <citation type="submission" date="2023-03" db="EMBL/GenBank/DDBJ databases">
        <title>Massive genome expansion in bonnet fungi (Mycena s.s.) driven by repeated elements and novel gene families across ecological guilds.</title>
        <authorList>
            <consortium name="Lawrence Berkeley National Laboratory"/>
            <person name="Harder C.B."/>
            <person name="Miyauchi S."/>
            <person name="Viragh M."/>
            <person name="Kuo A."/>
            <person name="Thoen E."/>
            <person name="Andreopoulos B."/>
            <person name="Lu D."/>
            <person name="Skrede I."/>
            <person name="Drula E."/>
            <person name="Henrissat B."/>
            <person name="Morin E."/>
            <person name="Kohler A."/>
            <person name="Barry K."/>
            <person name="LaButti K."/>
            <person name="Morin E."/>
            <person name="Salamov A."/>
            <person name="Lipzen A."/>
            <person name="Mereny Z."/>
            <person name="Hegedus B."/>
            <person name="Baldrian P."/>
            <person name="Stursova M."/>
            <person name="Weitz H."/>
            <person name="Taylor A."/>
            <person name="Grigoriev I.V."/>
            <person name="Nagy L.G."/>
            <person name="Martin F."/>
            <person name="Kauserud H."/>
        </authorList>
    </citation>
    <scope>NUCLEOTIDE SEQUENCE</scope>
    <source>
        <strain evidence="2">9144</strain>
    </source>
</reference>
<sequence>MPPRLLGESKITPLSNVPLDPHNTVHHLVLGAFTLVNDARTSLLSVMFQVPPEVMRNDLKETCTAMHSRVPSISRTASEFSETENSDSTPRPRRAKSKGKGKLRPRSDTGTRAALDALERASRYGTGHVVCPTCKKKGTNFPRCKWCAQMWCSRECRLASAHRCGGAWNRNDPRSKSK</sequence>
<evidence type="ECO:0000256" key="1">
    <source>
        <dbReference type="SAM" id="MobiDB-lite"/>
    </source>
</evidence>
<protein>
    <submittedName>
        <fullName evidence="2">Uncharacterized protein</fullName>
    </submittedName>
</protein>
<comment type="caution">
    <text evidence="2">The sequence shown here is derived from an EMBL/GenBank/DDBJ whole genome shotgun (WGS) entry which is preliminary data.</text>
</comment>
<evidence type="ECO:0000313" key="2">
    <source>
        <dbReference type="EMBL" id="KAJ7191922.1"/>
    </source>
</evidence>
<accession>A0AAD6UTU5</accession>
<feature type="region of interest" description="Disordered" evidence="1">
    <location>
        <begin position="73"/>
        <end position="112"/>
    </location>
</feature>
<dbReference type="SUPFAM" id="SSF118310">
    <property type="entry name" value="AN1-like Zinc finger"/>
    <property type="match status" value="1"/>
</dbReference>
<name>A0AAD6UTU5_9AGAR</name>
<dbReference type="AlphaFoldDB" id="A0AAD6UTU5"/>
<feature type="compositionally biased region" description="Basic residues" evidence="1">
    <location>
        <begin position="91"/>
        <end position="104"/>
    </location>
</feature>
<gene>
    <name evidence="2" type="ORF">GGX14DRAFT_578514</name>
</gene>
<dbReference type="EMBL" id="JARJCW010000126">
    <property type="protein sequence ID" value="KAJ7191922.1"/>
    <property type="molecule type" value="Genomic_DNA"/>
</dbReference>
<evidence type="ECO:0000313" key="3">
    <source>
        <dbReference type="Proteomes" id="UP001219525"/>
    </source>
</evidence>